<dbReference type="InterPro" id="IPR029039">
    <property type="entry name" value="Flavoprotein-like_sf"/>
</dbReference>
<dbReference type="InterPro" id="IPR017900">
    <property type="entry name" value="4Fe4S_Fe_S_CS"/>
</dbReference>
<dbReference type="SUPFAM" id="SSF52218">
    <property type="entry name" value="Flavoproteins"/>
    <property type="match status" value="1"/>
</dbReference>
<accession>A0ABY6HLX5</accession>
<dbReference type="PROSITE" id="PS00198">
    <property type="entry name" value="4FE4S_FER_1"/>
    <property type="match status" value="1"/>
</dbReference>
<evidence type="ECO:0000259" key="1">
    <source>
        <dbReference type="PROSITE" id="PS51379"/>
    </source>
</evidence>
<dbReference type="EMBL" id="CP104013">
    <property type="protein sequence ID" value="UYP44515.1"/>
    <property type="molecule type" value="Genomic_DNA"/>
</dbReference>
<feature type="domain" description="4Fe-4S ferredoxin-type" evidence="1">
    <location>
        <begin position="202"/>
        <end position="231"/>
    </location>
</feature>
<dbReference type="SUPFAM" id="SSF54862">
    <property type="entry name" value="4Fe-4S ferredoxins"/>
    <property type="match status" value="1"/>
</dbReference>
<dbReference type="InterPro" id="IPR017896">
    <property type="entry name" value="4Fe4S_Fe-S-bd"/>
</dbReference>
<dbReference type="Proteomes" id="UP001208689">
    <property type="component" value="Chromosome"/>
</dbReference>
<reference evidence="2" key="1">
    <citation type="submission" date="2022-09" db="EMBL/GenBank/DDBJ databases">
        <title>Actin cytoskeleton and complex cell architecture in an #Asgard archaeon.</title>
        <authorList>
            <person name="Ponce Toledo R.I."/>
            <person name="Schleper C."/>
            <person name="Rodrigues Oliveira T."/>
            <person name="Wollweber F."/>
            <person name="Xu J."/>
            <person name="Rittmann S."/>
            <person name="Klingl A."/>
            <person name="Pilhofer M."/>
        </authorList>
    </citation>
    <scope>NUCLEOTIDE SEQUENCE</scope>
    <source>
        <strain evidence="2">B-35</strain>
    </source>
</reference>
<sequence length="285" mass="32610">MQIEFKNNKSDTQNKVVLSSILYIFSGTGNSLNVALKIKEKMPEFKIISIVDAYEAKEFEIKASKIGFVFPVYFLDIPNIVKKFFKKMNIIGNPYIFTIATAGGKIGRTFKTISKILTKIDRKMDAEYGVITPGNSIVMIDETDTNEEKELKLTTSRQRIEEIIKSIRINEKISFPTKKRTFGELMLSVSGKIFLYRVFSDRLFRVDKELCKQCGTCESVCPMHNIKLINGNPTWNRNCECCAACLHWCPHQAINNLNTKGVSRYHHPEISLKKMKSFSEGVKHE</sequence>
<gene>
    <name evidence="2" type="ORF">NEF87_000800</name>
</gene>
<organism evidence="2 3">
    <name type="scientific">Candidatus Lokiarchaeum ossiferum</name>
    <dbReference type="NCBI Taxonomy" id="2951803"/>
    <lineage>
        <taxon>Archaea</taxon>
        <taxon>Promethearchaeati</taxon>
        <taxon>Promethearchaeota</taxon>
        <taxon>Promethearchaeia</taxon>
        <taxon>Promethearchaeales</taxon>
        <taxon>Promethearchaeaceae</taxon>
        <taxon>Candidatus Lokiarchaeum</taxon>
    </lineage>
</organism>
<evidence type="ECO:0000313" key="3">
    <source>
        <dbReference type="Proteomes" id="UP001208689"/>
    </source>
</evidence>
<dbReference type="Gene3D" id="3.40.50.360">
    <property type="match status" value="1"/>
</dbReference>
<dbReference type="Pfam" id="PF12837">
    <property type="entry name" value="Fer4_6"/>
    <property type="match status" value="1"/>
</dbReference>
<evidence type="ECO:0000313" key="2">
    <source>
        <dbReference type="EMBL" id="UYP44515.1"/>
    </source>
</evidence>
<proteinExistence type="predicted"/>
<dbReference type="Gene3D" id="3.30.70.20">
    <property type="match status" value="1"/>
</dbReference>
<dbReference type="NCBIfam" id="NF038196">
    <property type="entry name" value="ferrodoxin_EFR1"/>
    <property type="match status" value="1"/>
</dbReference>
<dbReference type="InterPro" id="IPR047964">
    <property type="entry name" value="EFR1-like"/>
</dbReference>
<name>A0ABY6HLX5_9ARCH</name>
<protein>
    <recommendedName>
        <fullName evidence="1">4Fe-4S ferredoxin-type domain-containing protein</fullName>
    </recommendedName>
</protein>
<dbReference type="PROSITE" id="PS51379">
    <property type="entry name" value="4FE4S_FER_2"/>
    <property type="match status" value="1"/>
</dbReference>
<keyword evidence="3" id="KW-1185">Reference proteome</keyword>